<name>A0A7C4CBL6_UNCW3</name>
<feature type="transmembrane region" description="Helical" evidence="1">
    <location>
        <begin position="39"/>
        <end position="55"/>
    </location>
</feature>
<gene>
    <name evidence="2" type="ORF">ENS41_06915</name>
</gene>
<protein>
    <submittedName>
        <fullName evidence="2">Uncharacterized protein</fullName>
    </submittedName>
</protein>
<feature type="transmembrane region" description="Helical" evidence="1">
    <location>
        <begin position="67"/>
        <end position="87"/>
    </location>
</feature>
<keyword evidence="1" id="KW-1133">Transmembrane helix</keyword>
<dbReference type="EMBL" id="DSUT01000145">
    <property type="protein sequence ID" value="HGK28671.1"/>
    <property type="molecule type" value="Genomic_DNA"/>
</dbReference>
<accession>A0A7C4CBL6</accession>
<proteinExistence type="predicted"/>
<keyword evidence="1" id="KW-0472">Membrane</keyword>
<organism evidence="2">
    <name type="scientific">candidate division WOR-3 bacterium</name>
    <dbReference type="NCBI Taxonomy" id="2052148"/>
    <lineage>
        <taxon>Bacteria</taxon>
        <taxon>Bacteria division WOR-3</taxon>
    </lineage>
</organism>
<feature type="transmembrane region" description="Helical" evidence="1">
    <location>
        <begin position="116"/>
        <end position="145"/>
    </location>
</feature>
<feature type="transmembrane region" description="Helical" evidence="1">
    <location>
        <begin position="12"/>
        <end position="33"/>
    </location>
</feature>
<evidence type="ECO:0000313" key="2">
    <source>
        <dbReference type="EMBL" id="HGK28671.1"/>
    </source>
</evidence>
<dbReference type="AlphaFoldDB" id="A0A7C4CBL6"/>
<evidence type="ECO:0000256" key="1">
    <source>
        <dbReference type="SAM" id="Phobius"/>
    </source>
</evidence>
<comment type="caution">
    <text evidence="2">The sequence shown here is derived from an EMBL/GenBank/DDBJ whole genome shotgun (WGS) entry which is preliminary data.</text>
</comment>
<sequence>MRHTTRQTFGQHWLGALIAYVLLDVLMVAAGLGVPSLCILLGLGVGWFGALRAEFFLQEIGAAMRRVLRYAAITAGVTFLLMVVAWWRYVPPLLDPVVDSGSMGVPLILYDPRLSLIGWLVGMFLVAPLAQFLATLAGAYLTFMFRLRRGWLKFRE</sequence>
<keyword evidence="1" id="KW-0812">Transmembrane</keyword>
<reference evidence="2" key="1">
    <citation type="journal article" date="2020" name="mSystems">
        <title>Genome- and Community-Level Interaction Insights into Carbon Utilization and Element Cycling Functions of Hydrothermarchaeota in Hydrothermal Sediment.</title>
        <authorList>
            <person name="Zhou Z."/>
            <person name="Liu Y."/>
            <person name="Xu W."/>
            <person name="Pan J."/>
            <person name="Luo Z.H."/>
            <person name="Li M."/>
        </authorList>
    </citation>
    <scope>NUCLEOTIDE SEQUENCE [LARGE SCALE GENOMIC DNA]</scope>
    <source>
        <strain evidence="2">SpSt-488</strain>
    </source>
</reference>